<name>A0A510KHZ5_9FUSO</name>
<feature type="transmembrane region" description="Helical" evidence="1">
    <location>
        <begin position="37"/>
        <end position="57"/>
    </location>
</feature>
<reference evidence="3 4" key="2">
    <citation type="submission" date="2019-07" db="EMBL/GenBank/DDBJ databases">
        <title>Complete Genome Sequence of Leptotrichia trevisanii Strain JMUB3935.</title>
        <authorList>
            <person name="Watanabe S."/>
            <person name="Cui L."/>
        </authorList>
    </citation>
    <scope>NUCLEOTIDE SEQUENCE [LARGE SCALE GENOMIC DNA]</scope>
    <source>
        <strain evidence="3 4">JMUB3935</strain>
    </source>
</reference>
<dbReference type="EMBL" id="AP019831">
    <property type="protein sequence ID" value="BBM44118.1"/>
    <property type="molecule type" value="Genomic_DNA"/>
</dbReference>
<keyword evidence="5" id="KW-1185">Reference proteome</keyword>
<proteinExistence type="predicted"/>
<organism evidence="3 4">
    <name type="scientific">Leptotrichia trevisanii</name>
    <dbReference type="NCBI Taxonomy" id="109328"/>
    <lineage>
        <taxon>Bacteria</taxon>
        <taxon>Fusobacteriati</taxon>
        <taxon>Fusobacteriota</taxon>
        <taxon>Fusobacteriia</taxon>
        <taxon>Fusobacteriales</taxon>
        <taxon>Leptotrichiaceae</taxon>
        <taxon>Leptotrichia</taxon>
    </lineage>
</organism>
<keyword evidence="1" id="KW-0812">Transmembrane</keyword>
<feature type="transmembrane region" description="Helical" evidence="1">
    <location>
        <begin position="6"/>
        <end position="30"/>
    </location>
</feature>
<keyword evidence="1" id="KW-0472">Membrane</keyword>
<evidence type="ECO:0000313" key="2">
    <source>
        <dbReference type="EMBL" id="BBM44118.1"/>
    </source>
</evidence>
<dbReference type="AlphaFoldDB" id="A0A510KHZ5"/>
<dbReference type="Proteomes" id="UP000422644">
    <property type="component" value="Chromosome"/>
</dbReference>
<dbReference type="EMBL" id="AP019840">
    <property type="protein sequence ID" value="BBM51264.1"/>
    <property type="molecule type" value="Genomic_DNA"/>
</dbReference>
<evidence type="ECO:0000313" key="3">
    <source>
        <dbReference type="EMBL" id="BBM51264.1"/>
    </source>
</evidence>
<evidence type="ECO:0000313" key="5">
    <source>
        <dbReference type="Proteomes" id="UP000422644"/>
    </source>
</evidence>
<accession>A0A510KHZ5</accession>
<dbReference type="Proteomes" id="UP000321378">
    <property type="component" value="Chromosome"/>
</dbReference>
<sequence length="60" mass="6959">MNKTAYINVVVYLAITGIILFIFGLICTILTKEKSKYLYYPVILLIMIIFLTGYFVIFNN</sequence>
<evidence type="ECO:0000313" key="4">
    <source>
        <dbReference type="Proteomes" id="UP000321378"/>
    </source>
</evidence>
<reference evidence="2 5" key="1">
    <citation type="submission" date="2019-07" db="EMBL/GenBank/DDBJ databases">
        <title>Complete Genome Sequence of Leptotrichia trevisanii Strain JMUB3870.</title>
        <authorList>
            <person name="Watanabe S."/>
            <person name="Cui L."/>
        </authorList>
    </citation>
    <scope>NUCLEOTIDE SEQUENCE [LARGE SCALE GENOMIC DNA]</scope>
    <source>
        <strain evidence="2 5">JMUB3870</strain>
    </source>
</reference>
<keyword evidence="1" id="KW-1133">Transmembrane helix</keyword>
<gene>
    <name evidence="3" type="primary">radA</name>
    <name evidence="2" type="ORF">JMUB3870_0225</name>
    <name evidence="3" type="ORF">JMUB3935_0231</name>
</gene>
<protein>
    <submittedName>
        <fullName evidence="3">DNA repair protein RadA</fullName>
    </submittedName>
</protein>
<evidence type="ECO:0000256" key="1">
    <source>
        <dbReference type="SAM" id="Phobius"/>
    </source>
</evidence>